<dbReference type="VEuPathDB" id="VectorBase:AALF025354"/>
<dbReference type="VEuPathDB" id="VectorBase:AALFPA_070625"/>
<dbReference type="GO" id="GO:0016020">
    <property type="term" value="C:membrane"/>
    <property type="evidence" value="ECO:0007669"/>
    <property type="project" value="TreeGrafter"/>
</dbReference>
<dbReference type="Pfam" id="PF00650">
    <property type="entry name" value="CRAL_TRIO"/>
    <property type="match status" value="1"/>
</dbReference>
<dbReference type="Gene3D" id="1.20.5.1200">
    <property type="entry name" value="Alpha-tocopherol transfer"/>
    <property type="match status" value="1"/>
</dbReference>
<dbReference type="PRINTS" id="PR00180">
    <property type="entry name" value="CRETINALDHBP"/>
</dbReference>
<accession>A0A023ENP5</accession>
<dbReference type="Gene3D" id="3.40.525.10">
    <property type="entry name" value="CRAL-TRIO lipid binding domain"/>
    <property type="match status" value="1"/>
</dbReference>
<organism evidence="2">
    <name type="scientific">Aedes albopictus</name>
    <name type="common">Asian tiger mosquito</name>
    <name type="synonym">Stegomyia albopicta</name>
    <dbReference type="NCBI Taxonomy" id="7160"/>
    <lineage>
        <taxon>Eukaryota</taxon>
        <taxon>Metazoa</taxon>
        <taxon>Ecdysozoa</taxon>
        <taxon>Arthropoda</taxon>
        <taxon>Hexapoda</taxon>
        <taxon>Insecta</taxon>
        <taxon>Pterygota</taxon>
        <taxon>Neoptera</taxon>
        <taxon>Endopterygota</taxon>
        <taxon>Diptera</taxon>
        <taxon>Nematocera</taxon>
        <taxon>Culicoidea</taxon>
        <taxon>Culicidae</taxon>
        <taxon>Culicinae</taxon>
        <taxon>Aedini</taxon>
        <taxon>Aedes</taxon>
        <taxon>Stegomyia</taxon>
    </lineage>
</organism>
<dbReference type="VEuPathDB" id="VectorBase:AALC636_004471"/>
<dbReference type="Gene3D" id="1.10.8.20">
    <property type="entry name" value="N-terminal domain of phosphatidylinositol transfer protein sec14p"/>
    <property type="match status" value="1"/>
</dbReference>
<dbReference type="AlphaFoldDB" id="A0A023ENP5"/>
<reference evidence="2" key="1">
    <citation type="journal article" date="2014" name="PLoS Negl. Trop. Dis.">
        <title>Identification and characterization of seminal fluid proteins in the Asian tiger mosquito, Aedes albopictus.</title>
        <authorList>
            <person name="Boes K.E."/>
            <person name="Ribeiro J.M."/>
            <person name="Wong A."/>
            <person name="Harrington L.C."/>
            <person name="Wolfner M.F."/>
            <person name="Sirot L.K."/>
        </authorList>
    </citation>
    <scope>NUCLEOTIDE SEQUENCE</scope>
    <source>
        <tissue evidence="2">Reproductive organs</tissue>
    </source>
</reference>
<dbReference type="PROSITE" id="PS50191">
    <property type="entry name" value="CRAL_TRIO"/>
    <property type="match status" value="1"/>
</dbReference>
<dbReference type="InterPro" id="IPR001251">
    <property type="entry name" value="CRAL-TRIO_dom"/>
</dbReference>
<dbReference type="SUPFAM" id="SSF46938">
    <property type="entry name" value="CRAL/TRIO N-terminal domain"/>
    <property type="match status" value="1"/>
</dbReference>
<dbReference type="PANTHER" id="PTHR10174">
    <property type="entry name" value="ALPHA-TOCOPHEROL TRANSFER PROTEIN-RELATED"/>
    <property type="match status" value="1"/>
</dbReference>
<dbReference type="InterPro" id="IPR036865">
    <property type="entry name" value="CRAL-TRIO_dom_sf"/>
</dbReference>
<dbReference type="SMART" id="SM01100">
    <property type="entry name" value="CRAL_TRIO_N"/>
    <property type="match status" value="1"/>
</dbReference>
<dbReference type="GO" id="GO:1902936">
    <property type="term" value="F:phosphatidylinositol bisphosphate binding"/>
    <property type="evidence" value="ECO:0007669"/>
    <property type="project" value="TreeGrafter"/>
</dbReference>
<dbReference type="SMART" id="SM00516">
    <property type="entry name" value="SEC14"/>
    <property type="match status" value="1"/>
</dbReference>
<dbReference type="PANTHER" id="PTHR10174:SF166">
    <property type="entry name" value="LD40136P"/>
    <property type="match status" value="1"/>
</dbReference>
<proteinExistence type="evidence at transcript level"/>
<dbReference type="SUPFAM" id="SSF52087">
    <property type="entry name" value="CRAL/TRIO domain"/>
    <property type="match status" value="1"/>
</dbReference>
<name>A0A023ENP5_AEDAL</name>
<dbReference type="InterPro" id="IPR036273">
    <property type="entry name" value="CRAL/TRIO_N_dom_sf"/>
</dbReference>
<evidence type="ECO:0000259" key="1">
    <source>
        <dbReference type="PROSITE" id="PS50191"/>
    </source>
</evidence>
<feature type="domain" description="CRAL-TRIO" evidence="1">
    <location>
        <begin position="108"/>
        <end position="272"/>
    </location>
</feature>
<dbReference type="EMBL" id="GAPW01002551">
    <property type="protein sequence ID" value="JAC11047.1"/>
    <property type="molecule type" value="mRNA"/>
</dbReference>
<sequence length="328" mass="37670">MDVDSVVYSNCKNPSKYEPYRCTLSDKLRKIAKAELREDDKIREQALAQMREWIAKNPHIKKCRTDPLFLLRFLRTKKFSITQSCEMLEKYLSIRQTYPKWFRNCDIEDPDLEALIDGGYIVPIAQRDENGQQLILSVAANLDLTRVNSALLARAHFLVQEVLADDEEAQICGYVQCIDERQLSLKLMALWSLVDIKKVAESIQHGIPTRMRSFNFIGLPSSAVTLLEFCVSLLSDKLRKRFNLFRTVNDFSAKFNKRILPNEYGGTAGPLSDMIAQFKERCRAKRAQLLAMDEMHIEITKSSSFYADTCRGDLDSGMIGSFRKLEVD</sequence>
<protein>
    <submittedName>
        <fullName evidence="2">Putative lateral inhibition</fullName>
    </submittedName>
</protein>
<evidence type="ECO:0000313" key="2">
    <source>
        <dbReference type="EMBL" id="JAC11047.1"/>
    </source>
</evidence>
<dbReference type="InterPro" id="IPR011074">
    <property type="entry name" value="CRAL/TRIO_N_dom"/>
</dbReference>